<accession>A0AAV1R6N7</accession>
<evidence type="ECO:0000313" key="2">
    <source>
        <dbReference type="EMBL" id="CAK7328680.1"/>
    </source>
</evidence>
<feature type="compositionally biased region" description="Basic and acidic residues" evidence="1">
    <location>
        <begin position="99"/>
        <end position="108"/>
    </location>
</feature>
<protein>
    <submittedName>
        <fullName evidence="2">Uncharacterized protein</fullName>
    </submittedName>
</protein>
<reference evidence="2 3" key="1">
    <citation type="submission" date="2024-01" db="EMBL/GenBank/DDBJ databases">
        <authorList>
            <person name="Waweru B."/>
        </authorList>
    </citation>
    <scope>NUCLEOTIDE SEQUENCE [LARGE SCALE GENOMIC DNA]</scope>
</reference>
<name>A0AAV1R6N7_9ROSI</name>
<organism evidence="2 3">
    <name type="scientific">Dovyalis caffra</name>
    <dbReference type="NCBI Taxonomy" id="77055"/>
    <lineage>
        <taxon>Eukaryota</taxon>
        <taxon>Viridiplantae</taxon>
        <taxon>Streptophyta</taxon>
        <taxon>Embryophyta</taxon>
        <taxon>Tracheophyta</taxon>
        <taxon>Spermatophyta</taxon>
        <taxon>Magnoliopsida</taxon>
        <taxon>eudicotyledons</taxon>
        <taxon>Gunneridae</taxon>
        <taxon>Pentapetalae</taxon>
        <taxon>rosids</taxon>
        <taxon>fabids</taxon>
        <taxon>Malpighiales</taxon>
        <taxon>Salicaceae</taxon>
        <taxon>Flacourtieae</taxon>
        <taxon>Dovyalis</taxon>
    </lineage>
</organism>
<feature type="region of interest" description="Disordered" evidence="1">
    <location>
        <begin position="71"/>
        <end position="108"/>
    </location>
</feature>
<proteinExistence type="predicted"/>
<evidence type="ECO:0000313" key="3">
    <source>
        <dbReference type="Proteomes" id="UP001314170"/>
    </source>
</evidence>
<dbReference type="Proteomes" id="UP001314170">
    <property type="component" value="Unassembled WGS sequence"/>
</dbReference>
<feature type="region of interest" description="Disordered" evidence="1">
    <location>
        <begin position="147"/>
        <end position="170"/>
    </location>
</feature>
<dbReference type="AlphaFoldDB" id="A0AAV1R6N7"/>
<dbReference type="EMBL" id="CAWUPB010000903">
    <property type="protein sequence ID" value="CAK7328680.1"/>
    <property type="molecule type" value="Genomic_DNA"/>
</dbReference>
<sequence>MENESATVASVDRLDSRLNMLRFLRTTKSFVASAGDRARSKRLDKGENALTWNLKHSSSLAHLHQHQRAYSMPSSFPSLTAPRADKAQTASEGISLASLEDRRPTSRRERCMDQVSRDAARGSLVGPDRWWYHTLLKGTVRDTLASYGSVPESGPPLSFDQGVLEPTFPS</sequence>
<gene>
    <name evidence="2" type="ORF">DCAF_LOCUS6408</name>
</gene>
<comment type="caution">
    <text evidence="2">The sequence shown here is derived from an EMBL/GenBank/DDBJ whole genome shotgun (WGS) entry which is preliminary data.</text>
</comment>
<evidence type="ECO:0000256" key="1">
    <source>
        <dbReference type="SAM" id="MobiDB-lite"/>
    </source>
</evidence>
<keyword evidence="3" id="KW-1185">Reference proteome</keyword>